<evidence type="ECO:0000313" key="5">
    <source>
        <dbReference type="Proteomes" id="UP001341840"/>
    </source>
</evidence>
<dbReference type="PANTHER" id="PTHR10353:SF237">
    <property type="entry name" value="BETA-GLUCOSIDASE 12-RELATED"/>
    <property type="match status" value="1"/>
</dbReference>
<protein>
    <recommendedName>
        <fullName evidence="6">Thioglucosidase</fullName>
    </recommendedName>
</protein>
<name>A0ABU6YD38_9FABA</name>
<dbReference type="Proteomes" id="UP001341840">
    <property type="component" value="Unassembled WGS sequence"/>
</dbReference>
<accession>A0ABU6YD38</accession>
<organism evidence="4 5">
    <name type="scientific">Stylosanthes scabra</name>
    <dbReference type="NCBI Taxonomy" id="79078"/>
    <lineage>
        <taxon>Eukaryota</taxon>
        <taxon>Viridiplantae</taxon>
        <taxon>Streptophyta</taxon>
        <taxon>Embryophyta</taxon>
        <taxon>Tracheophyta</taxon>
        <taxon>Spermatophyta</taxon>
        <taxon>Magnoliopsida</taxon>
        <taxon>eudicotyledons</taxon>
        <taxon>Gunneridae</taxon>
        <taxon>Pentapetalae</taxon>
        <taxon>rosids</taxon>
        <taxon>fabids</taxon>
        <taxon>Fabales</taxon>
        <taxon>Fabaceae</taxon>
        <taxon>Papilionoideae</taxon>
        <taxon>50 kb inversion clade</taxon>
        <taxon>dalbergioids sensu lato</taxon>
        <taxon>Dalbergieae</taxon>
        <taxon>Pterocarpus clade</taxon>
        <taxon>Stylosanthes</taxon>
    </lineage>
</organism>
<comment type="caution">
    <text evidence="4">The sequence shown here is derived from an EMBL/GenBank/DDBJ whole genome shotgun (WGS) entry which is preliminary data.</text>
</comment>
<dbReference type="PANTHER" id="PTHR10353">
    <property type="entry name" value="GLYCOSYL HYDROLASE"/>
    <property type="match status" value="1"/>
</dbReference>
<dbReference type="SUPFAM" id="SSF51445">
    <property type="entry name" value="(Trans)glycosidases"/>
    <property type="match status" value="1"/>
</dbReference>
<dbReference type="Gene3D" id="3.20.20.80">
    <property type="entry name" value="Glycosidases"/>
    <property type="match status" value="1"/>
</dbReference>
<dbReference type="EMBL" id="JASCZI010241913">
    <property type="protein sequence ID" value="MED6208315.1"/>
    <property type="molecule type" value="Genomic_DNA"/>
</dbReference>
<evidence type="ECO:0000313" key="4">
    <source>
        <dbReference type="EMBL" id="MED6208315.1"/>
    </source>
</evidence>
<reference evidence="4 5" key="1">
    <citation type="journal article" date="2023" name="Plants (Basel)">
        <title>Bridging the Gap: Combining Genomics and Transcriptomics Approaches to Understand Stylosanthes scabra, an Orphan Legume from the Brazilian Caatinga.</title>
        <authorList>
            <person name="Ferreira-Neto J.R.C."/>
            <person name="da Silva M.D."/>
            <person name="Binneck E."/>
            <person name="de Melo N.F."/>
            <person name="da Silva R.H."/>
            <person name="de Melo A.L.T.M."/>
            <person name="Pandolfi V."/>
            <person name="Bustamante F.O."/>
            <person name="Brasileiro-Vidal A.C."/>
            <person name="Benko-Iseppon A.M."/>
        </authorList>
    </citation>
    <scope>NUCLEOTIDE SEQUENCE [LARGE SCALE GENOMIC DNA]</scope>
    <source>
        <tissue evidence="4">Leaves</tissue>
    </source>
</reference>
<comment type="similarity">
    <text evidence="1 2">Belongs to the glycosyl hydrolase 1 family.</text>
</comment>
<feature type="region of interest" description="Disordered" evidence="3">
    <location>
        <begin position="1"/>
        <end position="37"/>
    </location>
</feature>
<gene>
    <name evidence="4" type="ORF">PIB30_043854</name>
</gene>
<evidence type="ECO:0000256" key="3">
    <source>
        <dbReference type="SAM" id="MobiDB-lite"/>
    </source>
</evidence>
<dbReference type="Pfam" id="PF00232">
    <property type="entry name" value="Glyco_hydro_1"/>
    <property type="match status" value="1"/>
</dbReference>
<evidence type="ECO:0000256" key="1">
    <source>
        <dbReference type="ARBA" id="ARBA00010838"/>
    </source>
</evidence>
<proteinExistence type="inferred from homology"/>
<evidence type="ECO:0008006" key="6">
    <source>
        <dbReference type="Google" id="ProtNLM"/>
    </source>
</evidence>
<evidence type="ECO:0000256" key="2">
    <source>
        <dbReference type="RuleBase" id="RU003690"/>
    </source>
</evidence>
<dbReference type="InterPro" id="IPR001360">
    <property type="entry name" value="Glyco_hydro_1"/>
</dbReference>
<keyword evidence="5" id="KW-1185">Reference proteome</keyword>
<sequence length="160" mass="18014">MEAESEEERSSLKADIVPNETKVKLEESSETLEDSNEVDKATRLGGFQSAGSKFLFEVKDGDKYEDEKDLASPKEKLIEKVSTITLFHCDLPQGLENEHGGFLSHKIVKDFAFYAEVCFREYGDRMKHWITLNESLLYSILGYGSGGSPPTRCSKWMSSS</sequence>
<dbReference type="InterPro" id="IPR017853">
    <property type="entry name" value="GH"/>
</dbReference>